<proteinExistence type="predicted"/>
<keyword evidence="1" id="KW-0472">Membrane</keyword>
<organism evidence="2 3">
    <name type="scientific">Trypanosoma cruzi Dm28c</name>
    <dbReference type="NCBI Taxonomy" id="1416333"/>
    <lineage>
        <taxon>Eukaryota</taxon>
        <taxon>Discoba</taxon>
        <taxon>Euglenozoa</taxon>
        <taxon>Kinetoplastea</taxon>
        <taxon>Metakinetoplastina</taxon>
        <taxon>Trypanosomatida</taxon>
        <taxon>Trypanosomatidae</taxon>
        <taxon>Trypanosoma</taxon>
        <taxon>Schizotrypanum</taxon>
    </lineage>
</organism>
<evidence type="ECO:0000256" key="1">
    <source>
        <dbReference type="SAM" id="Phobius"/>
    </source>
</evidence>
<reference evidence="2 3" key="1">
    <citation type="journal article" date="2014" name="Genome Announc.">
        <title>Trypanosoma cruzi Clone Dm28c Draft Genome Sequence.</title>
        <authorList>
            <person name="Grisard E.C."/>
            <person name="Teixeira S.M."/>
            <person name="de Almeida L.G."/>
            <person name="Stoco P.H."/>
            <person name="Gerber A.L."/>
            <person name="Talavera-Lopez C."/>
            <person name="Lima O.C."/>
            <person name="Andersson B."/>
            <person name="de Vasconcelos A.T."/>
        </authorList>
    </citation>
    <scope>NUCLEOTIDE SEQUENCE [LARGE SCALE GENOMIC DNA]</scope>
    <source>
        <strain evidence="2 3">Dm28c</strain>
    </source>
</reference>
<sequence>MAAAFSAVQYHEPEQSLYFRHAPLLYSFFCAFLYMLCSLFLLLCFVCLQAHTNTCTKCRLQWILMLLLWRLLAVVGGCCCFLRGHEGKEGGSAHRESLSLRV</sequence>
<keyword evidence="1" id="KW-1133">Transmembrane helix</keyword>
<feature type="transmembrane region" description="Helical" evidence="1">
    <location>
        <begin position="60"/>
        <end position="84"/>
    </location>
</feature>
<dbReference type="Proteomes" id="UP000017861">
    <property type="component" value="Unassembled WGS sequence"/>
</dbReference>
<feature type="transmembrane region" description="Helical" evidence="1">
    <location>
        <begin position="24"/>
        <end position="48"/>
    </location>
</feature>
<evidence type="ECO:0000313" key="3">
    <source>
        <dbReference type="Proteomes" id="UP000017861"/>
    </source>
</evidence>
<dbReference type="EMBL" id="AYLP01000486">
    <property type="protein sequence ID" value="ESS60383.1"/>
    <property type="molecule type" value="Genomic_DNA"/>
</dbReference>
<gene>
    <name evidence="2" type="ORF">TCDM_12093</name>
</gene>
<keyword evidence="1" id="KW-0812">Transmembrane</keyword>
<dbReference type="AlphaFoldDB" id="V5B7N2"/>
<comment type="caution">
    <text evidence="2">The sequence shown here is derived from an EMBL/GenBank/DDBJ whole genome shotgun (WGS) entry which is preliminary data.</text>
</comment>
<dbReference type="VEuPathDB" id="TriTrypDB:TCDM_12093"/>
<protein>
    <submittedName>
        <fullName evidence="2">Uncharacterized protein</fullName>
    </submittedName>
</protein>
<name>V5B7N2_TRYCR</name>
<accession>V5B7N2</accession>
<evidence type="ECO:0000313" key="2">
    <source>
        <dbReference type="EMBL" id="ESS60383.1"/>
    </source>
</evidence>